<dbReference type="RefSeq" id="WP_078255730.1">
    <property type="nucleotide sequence ID" value="NZ_MUXT01000004.1"/>
</dbReference>
<accession>A0A1S9ZNP7</accession>
<reference evidence="1 2" key="1">
    <citation type="submission" date="2017-02" db="EMBL/GenBank/DDBJ databases">
        <title>Draft genome sequence of Moraxella canis CCUG 8415A type strain.</title>
        <authorList>
            <person name="Engstrom-Jakobsson H."/>
            <person name="Salva-Serra F."/>
            <person name="Thorell K."/>
            <person name="Gonzales-Siles L."/>
            <person name="Karlsson R."/>
            <person name="Boulund F."/>
            <person name="Engstrand L."/>
            <person name="Moore E."/>
        </authorList>
    </citation>
    <scope>NUCLEOTIDE SEQUENCE [LARGE SCALE GENOMIC DNA]</scope>
    <source>
        <strain evidence="1 2">CCUG 8415A</strain>
    </source>
</reference>
<protein>
    <submittedName>
        <fullName evidence="1">Uncharacterized protein</fullName>
    </submittedName>
</protein>
<dbReference type="Proteomes" id="UP000190322">
    <property type="component" value="Unassembled WGS sequence"/>
</dbReference>
<evidence type="ECO:0000313" key="2">
    <source>
        <dbReference type="Proteomes" id="UP000190322"/>
    </source>
</evidence>
<organism evidence="1 2">
    <name type="scientific">Moraxella canis</name>
    <dbReference type="NCBI Taxonomy" id="90239"/>
    <lineage>
        <taxon>Bacteria</taxon>
        <taxon>Pseudomonadati</taxon>
        <taxon>Pseudomonadota</taxon>
        <taxon>Gammaproteobacteria</taxon>
        <taxon>Moraxellales</taxon>
        <taxon>Moraxellaceae</taxon>
        <taxon>Moraxella</taxon>
    </lineage>
</organism>
<evidence type="ECO:0000313" key="1">
    <source>
        <dbReference type="EMBL" id="OOR84681.1"/>
    </source>
</evidence>
<proteinExistence type="predicted"/>
<sequence>MVKILLPIKQTLKNYNSYPAAMILSLMGLTACQEDQASKDASAPIGLQQPKNSTVNAPNLLKKAKAQNSCPRLVQKKVDRTQILRHDTLATDSCDYFIYPNIGDTVEASVSDRRIELSLTRPDWHDFDNGGFMVTKNGRHVIRLQYNAFGSRPPIMDYVIQIDIIPPKDEY</sequence>
<name>A0A1S9ZNP7_9GAMM</name>
<dbReference type="AlphaFoldDB" id="A0A1S9ZNP7"/>
<dbReference type="PROSITE" id="PS51257">
    <property type="entry name" value="PROKAR_LIPOPROTEIN"/>
    <property type="match status" value="1"/>
</dbReference>
<gene>
    <name evidence="1" type="ORF">B0180_03820</name>
</gene>
<dbReference type="EMBL" id="MUXT01000004">
    <property type="protein sequence ID" value="OOR84681.1"/>
    <property type="molecule type" value="Genomic_DNA"/>
</dbReference>
<comment type="caution">
    <text evidence="1">The sequence shown here is derived from an EMBL/GenBank/DDBJ whole genome shotgun (WGS) entry which is preliminary data.</text>
</comment>